<keyword evidence="9" id="KW-0896">Oogenesis</keyword>
<evidence type="ECO:0000256" key="8">
    <source>
        <dbReference type="ARBA" id="ARBA00022884"/>
    </source>
</evidence>
<comment type="subunit">
    <text evidence="11">Interacts with YBX2.</text>
</comment>
<evidence type="ECO:0000256" key="7">
    <source>
        <dbReference type="ARBA" id="ARBA00022833"/>
    </source>
</evidence>
<dbReference type="InterPro" id="IPR026775">
    <property type="entry name" value="Zar1"/>
</dbReference>
<dbReference type="Pfam" id="PF13695">
    <property type="entry name" value="Zn_ribbon_3CxxC"/>
    <property type="match status" value="1"/>
</dbReference>
<evidence type="ECO:0000256" key="5">
    <source>
        <dbReference type="ARBA" id="ARBA00022771"/>
    </source>
</evidence>
<comment type="similarity">
    <text evidence="10">Belongs to the ZAR1 family.</text>
</comment>
<evidence type="ECO:0000313" key="14">
    <source>
        <dbReference type="EMBL" id="VTJ74000.1"/>
    </source>
</evidence>
<dbReference type="PANTHER" id="PTHR31054:SF6">
    <property type="entry name" value="ZYGOTE ARREST PROTEIN 1"/>
    <property type="match status" value="1"/>
</dbReference>
<organism evidence="14 15">
    <name type="scientific">Marmota monax</name>
    <name type="common">Woodchuck</name>
    <dbReference type="NCBI Taxonomy" id="9995"/>
    <lineage>
        <taxon>Eukaryota</taxon>
        <taxon>Metazoa</taxon>
        <taxon>Chordata</taxon>
        <taxon>Craniata</taxon>
        <taxon>Vertebrata</taxon>
        <taxon>Euteleostomi</taxon>
        <taxon>Mammalia</taxon>
        <taxon>Eutheria</taxon>
        <taxon>Euarchontoglires</taxon>
        <taxon>Glires</taxon>
        <taxon>Rodentia</taxon>
        <taxon>Sciuromorpha</taxon>
        <taxon>Sciuridae</taxon>
        <taxon>Xerinae</taxon>
        <taxon>Marmotini</taxon>
        <taxon>Marmota</taxon>
    </lineage>
</organism>
<dbReference type="GO" id="GO:0006412">
    <property type="term" value="P:translation"/>
    <property type="evidence" value="ECO:0007669"/>
    <property type="project" value="TreeGrafter"/>
</dbReference>
<dbReference type="GO" id="GO:0008270">
    <property type="term" value="F:zinc ion binding"/>
    <property type="evidence" value="ECO:0007669"/>
    <property type="project" value="UniProtKB-KW"/>
</dbReference>
<feature type="region of interest" description="Disordered" evidence="12">
    <location>
        <begin position="198"/>
        <end position="310"/>
    </location>
</feature>
<evidence type="ECO:0000256" key="3">
    <source>
        <dbReference type="ARBA" id="ARBA00022490"/>
    </source>
</evidence>
<feature type="compositionally biased region" description="Basic and acidic residues" evidence="12">
    <location>
        <begin position="221"/>
        <end position="230"/>
    </location>
</feature>
<feature type="compositionally biased region" description="Basic and acidic residues" evidence="12">
    <location>
        <begin position="266"/>
        <end position="275"/>
    </location>
</feature>
<evidence type="ECO:0000256" key="1">
    <source>
        <dbReference type="ARBA" id="ARBA00004331"/>
    </source>
</evidence>
<evidence type="ECO:0000313" key="15">
    <source>
        <dbReference type="Proteomes" id="UP000335636"/>
    </source>
</evidence>
<dbReference type="GO" id="GO:0036464">
    <property type="term" value="C:cytoplasmic ribonucleoprotein granule"/>
    <property type="evidence" value="ECO:0007669"/>
    <property type="project" value="UniProtKB-SubCell"/>
</dbReference>
<protein>
    <recommendedName>
        <fullName evidence="13">3CxxC-type domain-containing protein</fullName>
    </recommendedName>
</protein>
<keyword evidence="6" id="KW-0221">Differentiation</keyword>
<dbReference type="Proteomes" id="UP000335636">
    <property type="component" value="Unassembled WGS sequence"/>
</dbReference>
<dbReference type="GO" id="GO:0048477">
    <property type="term" value="P:oogenesis"/>
    <property type="evidence" value="ECO:0007669"/>
    <property type="project" value="UniProtKB-KW"/>
</dbReference>
<evidence type="ECO:0000256" key="4">
    <source>
        <dbReference type="ARBA" id="ARBA00022723"/>
    </source>
</evidence>
<dbReference type="EMBL" id="CABDUW010000710">
    <property type="protein sequence ID" value="VTJ74000.1"/>
    <property type="molecule type" value="Genomic_DNA"/>
</dbReference>
<accession>A0A5E4BYE2</accession>
<dbReference type="InterPro" id="IPR027377">
    <property type="entry name" value="ZAR1/RTP1-5-like_Znf-3CxxC"/>
</dbReference>
<feature type="region of interest" description="Disordered" evidence="12">
    <location>
        <begin position="121"/>
        <end position="172"/>
    </location>
</feature>
<feature type="compositionally biased region" description="Low complexity" evidence="12">
    <location>
        <begin position="135"/>
        <end position="151"/>
    </location>
</feature>
<evidence type="ECO:0000256" key="9">
    <source>
        <dbReference type="ARBA" id="ARBA00022943"/>
    </source>
</evidence>
<keyword evidence="5" id="KW-0863">Zinc-finger</keyword>
<evidence type="ECO:0000259" key="13">
    <source>
        <dbReference type="SMART" id="SM01328"/>
    </source>
</evidence>
<evidence type="ECO:0000256" key="2">
    <source>
        <dbReference type="ARBA" id="ARBA00022473"/>
    </source>
</evidence>
<keyword evidence="4" id="KW-0479">Metal-binding</keyword>
<keyword evidence="7" id="KW-0862">Zinc</keyword>
<dbReference type="SMART" id="SM01328">
    <property type="entry name" value="zf-3CxxC"/>
    <property type="match status" value="1"/>
</dbReference>
<feature type="domain" description="3CxxC-type" evidence="13">
    <location>
        <begin position="325"/>
        <end position="410"/>
    </location>
</feature>
<dbReference type="AlphaFoldDB" id="A0A5E4BYE2"/>
<sequence>MAALGDEVLDAYMYPACAPYSYPYPAASKGKGAAGGDGWRLRGGGCPPVAAASTSFAAGAASSSFPGYGQLTAAEYFDSYQRAQLMALLSQVSQSMRPRRTTSRDVAVQVNPRCDASVQCSLGRRTLLRRPRDPGPAASPGSEGPAGGDPSSPQPTRRVPEQGSPQSGALRPVRFPRTVAVYSPVVSRRLTAFLEGAEAAVGEQSPEATEEEREPSSAKPQGREEGEVSARKASQRRRSEDDDDDDEAQATAGASWEQLINRPRLPPREAGDRKAAPQPSPKSPELTPAAGKAQDGGETTAARERSSLQSAEPGKVRLRFQFLEQKYGYYHCKDCNIRWESAYVWCVQGTNKVYFKQFCRTCQKSYNPYRVEDITCQSCKKTRCSCPIRLRHVDPKRPHRQDLCGRCKGKRLSCDSTFSFKYII</sequence>
<dbReference type="PANTHER" id="PTHR31054">
    <property type="entry name" value="ZYGOTE ARREST PROTEIN 1-LIKE ISOFORM X1"/>
    <property type="match status" value="1"/>
</dbReference>
<evidence type="ECO:0000256" key="12">
    <source>
        <dbReference type="SAM" id="MobiDB-lite"/>
    </source>
</evidence>
<keyword evidence="8" id="KW-0694">RNA-binding</keyword>
<comment type="subcellular location">
    <subcellularLocation>
        <location evidence="1">Cytoplasm</location>
        <location evidence="1">Cytoplasmic ribonucleoprotein granule</location>
    </subcellularLocation>
</comment>
<dbReference type="GO" id="GO:0017148">
    <property type="term" value="P:negative regulation of translation"/>
    <property type="evidence" value="ECO:0007669"/>
    <property type="project" value="UniProtKB-ARBA"/>
</dbReference>
<comment type="caution">
    <text evidence="14">The sequence shown here is derived from an EMBL/GenBank/DDBJ whole genome shotgun (WGS) entry which is preliminary data.</text>
</comment>
<evidence type="ECO:0000256" key="11">
    <source>
        <dbReference type="ARBA" id="ARBA00034786"/>
    </source>
</evidence>
<proteinExistence type="inferred from homology"/>
<name>A0A5E4BYE2_MARMO</name>
<keyword evidence="3" id="KW-0963">Cytoplasm</keyword>
<keyword evidence="2" id="KW-0217">Developmental protein</keyword>
<evidence type="ECO:0000256" key="10">
    <source>
        <dbReference type="ARBA" id="ARBA00034699"/>
    </source>
</evidence>
<dbReference type="GO" id="GO:0003729">
    <property type="term" value="F:mRNA binding"/>
    <property type="evidence" value="ECO:0007669"/>
    <property type="project" value="UniProtKB-ARBA"/>
</dbReference>
<gene>
    <name evidence="14" type="ORF">MONAX_5E003147</name>
</gene>
<keyword evidence="15" id="KW-1185">Reference proteome</keyword>
<evidence type="ECO:0000256" key="6">
    <source>
        <dbReference type="ARBA" id="ARBA00022782"/>
    </source>
</evidence>
<reference evidence="14" key="1">
    <citation type="submission" date="2019-04" db="EMBL/GenBank/DDBJ databases">
        <authorList>
            <person name="Alioto T."/>
            <person name="Alioto T."/>
        </authorList>
    </citation>
    <scope>NUCLEOTIDE SEQUENCE [LARGE SCALE GENOMIC DNA]</scope>
</reference>